<accession>A0A2K9C5J0</accession>
<gene>
    <name evidence="2" type="ORF">CXP39_01965</name>
</gene>
<dbReference type="Proteomes" id="UP000233419">
    <property type="component" value="Chromosome"/>
</dbReference>
<feature type="transmembrane region" description="Helical" evidence="1">
    <location>
        <begin position="21"/>
        <end position="42"/>
    </location>
</feature>
<feature type="transmembrane region" description="Helical" evidence="1">
    <location>
        <begin position="54"/>
        <end position="75"/>
    </location>
</feature>
<name>A0A2K9C5J0_9MOLU</name>
<dbReference type="EMBL" id="CP025257">
    <property type="protein sequence ID" value="AUF83557.1"/>
    <property type="molecule type" value="Genomic_DNA"/>
</dbReference>
<protein>
    <submittedName>
        <fullName evidence="2">Uncharacterized protein</fullName>
    </submittedName>
</protein>
<feature type="transmembrane region" description="Helical" evidence="1">
    <location>
        <begin position="105"/>
        <end position="126"/>
    </location>
</feature>
<keyword evidence="3" id="KW-1185">Reference proteome</keyword>
<keyword evidence="1" id="KW-0472">Membrane</keyword>
<proteinExistence type="predicted"/>
<evidence type="ECO:0000256" key="1">
    <source>
        <dbReference type="SAM" id="Phobius"/>
    </source>
</evidence>
<keyword evidence="1" id="KW-1133">Transmembrane helix</keyword>
<dbReference type="AlphaFoldDB" id="A0A2K9C5J0"/>
<evidence type="ECO:0000313" key="2">
    <source>
        <dbReference type="EMBL" id="AUF83557.1"/>
    </source>
</evidence>
<evidence type="ECO:0000313" key="3">
    <source>
        <dbReference type="Proteomes" id="UP000233419"/>
    </source>
</evidence>
<organism evidence="2 3">
    <name type="scientific">Mesoplasma syrphidae</name>
    <dbReference type="NCBI Taxonomy" id="225999"/>
    <lineage>
        <taxon>Bacteria</taxon>
        <taxon>Bacillati</taxon>
        <taxon>Mycoplasmatota</taxon>
        <taxon>Mollicutes</taxon>
        <taxon>Entomoplasmatales</taxon>
        <taxon>Entomoplasmataceae</taxon>
        <taxon>Mesoplasma</taxon>
    </lineage>
</organism>
<sequence>MRQIILIFYRNFKISISSLTKATTTIIFFGILIPLMTIAPISQIFGTGNISNNLFVNNGILIKVSIISGLLIYIAKKMRKDFKNGFLKNLFVNNITKQQYFFGNIIYWTIFILISSIISLAFFIILCNTGNIKINETLYTKALFYLSYFFAIPIFSF</sequence>
<keyword evidence="1" id="KW-0812">Transmembrane</keyword>
<reference evidence="2 3" key="1">
    <citation type="submission" date="2017-12" db="EMBL/GenBank/DDBJ databases">
        <title>Mesoplasma syrphidae YJS, Complete Genome.</title>
        <authorList>
            <person name="Knight T.F."/>
            <person name="Citino T."/>
            <person name="Rubinstein R."/>
            <person name="Neuschaefer Z."/>
        </authorList>
    </citation>
    <scope>NUCLEOTIDE SEQUENCE [LARGE SCALE GENOMIC DNA]</scope>
    <source>
        <strain evidence="2 3">YJS</strain>
    </source>
</reference>
<dbReference type="RefSeq" id="WP_027048091.1">
    <property type="nucleotide sequence ID" value="NZ_CP025257.1"/>
</dbReference>
<dbReference type="KEGG" id="msyr:CXP39_01965"/>
<feature type="transmembrane region" description="Helical" evidence="1">
    <location>
        <begin position="138"/>
        <end position="156"/>
    </location>
</feature>